<reference evidence="5 6" key="1">
    <citation type="submission" date="2016-12" db="EMBL/GenBank/DDBJ databases">
        <title>Draft genome sequences of strains Salinicola socius SMB35, Salinicola sp. MH3R3-1 and Chromohalobacter sp. SMB17 from the Verkhnekamsk potash mining region of Russia.</title>
        <authorList>
            <person name="Mavrodi D.V."/>
            <person name="Olsson B.E."/>
            <person name="Korsakova E.S."/>
            <person name="Pyankova A."/>
            <person name="Mavrodi O.V."/>
            <person name="Plotnikova E.G."/>
        </authorList>
    </citation>
    <scope>NUCLEOTIDE SEQUENCE [LARGE SCALE GENOMIC DNA]</scope>
    <source>
        <strain evidence="5 6">SMB35</strain>
    </source>
</reference>
<evidence type="ECO:0000313" key="5">
    <source>
        <dbReference type="EMBL" id="OLO02680.1"/>
    </source>
</evidence>
<evidence type="ECO:0000259" key="4">
    <source>
        <dbReference type="Pfam" id="PF01261"/>
    </source>
</evidence>
<keyword evidence="5" id="KW-0670">Pyruvate</keyword>
<evidence type="ECO:0000256" key="3">
    <source>
        <dbReference type="PIRSR" id="PIRSR006241-50"/>
    </source>
</evidence>
<dbReference type="Pfam" id="PF01261">
    <property type="entry name" value="AP_endonuc_2"/>
    <property type="match status" value="1"/>
</dbReference>
<dbReference type="NCBIfam" id="NF043033">
    <property type="entry name" value="OxoTetrIsom"/>
    <property type="match status" value="1"/>
</dbReference>
<dbReference type="InterPro" id="IPR026040">
    <property type="entry name" value="HyI-like"/>
</dbReference>
<dbReference type="GO" id="GO:0046487">
    <property type="term" value="P:glyoxylate metabolic process"/>
    <property type="evidence" value="ECO:0007669"/>
    <property type="project" value="TreeGrafter"/>
</dbReference>
<dbReference type="InterPro" id="IPR053398">
    <property type="entry name" value="HPT_OtnI_isomerases"/>
</dbReference>
<dbReference type="STRING" id="404433.BTW07_18315"/>
<protein>
    <submittedName>
        <fullName evidence="5">Hydroxypyruvate isomerase</fullName>
    </submittedName>
</protein>
<dbReference type="AlphaFoldDB" id="A0A1Q8SMM1"/>
<dbReference type="OrthoDB" id="9786584at2"/>
<proteinExistence type="inferred from homology"/>
<dbReference type="FunFam" id="3.20.20.150:FF:000007">
    <property type="entry name" value="Hydroxypyruvate isomerase"/>
    <property type="match status" value="1"/>
</dbReference>
<comment type="similarity">
    <text evidence="2">Belongs to the hyi family.</text>
</comment>
<comment type="caution">
    <text evidence="5">The sequence shown here is derived from an EMBL/GenBank/DDBJ whole genome shotgun (WGS) entry which is preliminary data.</text>
</comment>
<dbReference type="EMBL" id="MSDO01000038">
    <property type="protein sequence ID" value="OLO02680.1"/>
    <property type="molecule type" value="Genomic_DNA"/>
</dbReference>
<feature type="domain" description="Xylose isomerase-like TIM barrel" evidence="4">
    <location>
        <begin position="21"/>
        <end position="266"/>
    </location>
</feature>
<dbReference type="PIRSF" id="PIRSF006241">
    <property type="entry name" value="HyI"/>
    <property type="match status" value="1"/>
</dbReference>
<dbReference type="InterPro" id="IPR013022">
    <property type="entry name" value="Xyl_isomerase-like_TIM-brl"/>
</dbReference>
<dbReference type="InterPro" id="IPR036237">
    <property type="entry name" value="Xyl_isomerase-like_sf"/>
</dbReference>
<feature type="active site" description="Proton donor/acceptor" evidence="3">
    <location>
        <position position="250"/>
    </location>
</feature>
<sequence>MPRFAANLSMMFNEVPFMERFAQAAASGFEGVEFLFPYDFEPEAIAAELERHGLEQVLFNLPPGDWAAGERGLAALPERETEFRASVDTAIRYAKALNCQRLHAMAGLVAESGSAPDNVSRETLSGGHRDIYLENLRFAARKLAENDLTLLIEPINTRDMPGYFLNHQADGHAIVAELSEPNVKVQMDFYHTQIMDGDIWKTYQRYRDGVGHIQIAGVPERHEPDSGEVNYPWLFEQLDRDGYAGWLGCEYKPRGDTEAGLGWYRAWQQR</sequence>
<evidence type="ECO:0000256" key="1">
    <source>
        <dbReference type="ARBA" id="ARBA00023235"/>
    </source>
</evidence>
<dbReference type="Gene3D" id="3.20.20.150">
    <property type="entry name" value="Divalent-metal-dependent TIM barrel enzymes"/>
    <property type="match status" value="1"/>
</dbReference>
<evidence type="ECO:0000256" key="2">
    <source>
        <dbReference type="PIRNR" id="PIRNR006241"/>
    </source>
</evidence>
<keyword evidence="6" id="KW-1185">Reference proteome</keyword>
<accession>A0A1Q8SMM1</accession>
<organism evidence="5 6">
    <name type="scientific">Salinicola socius</name>
    <dbReference type="NCBI Taxonomy" id="404433"/>
    <lineage>
        <taxon>Bacteria</taxon>
        <taxon>Pseudomonadati</taxon>
        <taxon>Pseudomonadota</taxon>
        <taxon>Gammaproteobacteria</taxon>
        <taxon>Oceanospirillales</taxon>
        <taxon>Halomonadaceae</taxon>
        <taxon>Salinicola</taxon>
    </lineage>
</organism>
<dbReference type="PANTHER" id="PTHR43489">
    <property type="entry name" value="ISOMERASE"/>
    <property type="match status" value="1"/>
</dbReference>
<evidence type="ECO:0000313" key="6">
    <source>
        <dbReference type="Proteomes" id="UP000186878"/>
    </source>
</evidence>
<name>A0A1Q8SMM1_9GAMM</name>
<dbReference type="SUPFAM" id="SSF51658">
    <property type="entry name" value="Xylose isomerase-like"/>
    <property type="match status" value="1"/>
</dbReference>
<dbReference type="InterPro" id="IPR050417">
    <property type="entry name" value="Sugar_Epim/Isomerase"/>
</dbReference>
<gene>
    <name evidence="5" type="ORF">BTW07_18315</name>
</gene>
<dbReference type="RefSeq" id="WP_075571606.1">
    <property type="nucleotide sequence ID" value="NZ_MSDO01000038.1"/>
</dbReference>
<dbReference type="Proteomes" id="UP000186878">
    <property type="component" value="Unassembled WGS sequence"/>
</dbReference>
<dbReference type="GO" id="GO:0008903">
    <property type="term" value="F:hydroxypyruvate isomerase activity"/>
    <property type="evidence" value="ECO:0007669"/>
    <property type="project" value="TreeGrafter"/>
</dbReference>
<feature type="active site" description="Proton donor/acceptor" evidence="3">
    <location>
        <position position="153"/>
    </location>
</feature>
<dbReference type="PANTHER" id="PTHR43489:SF6">
    <property type="entry name" value="HYDROXYPYRUVATE ISOMERASE-RELATED"/>
    <property type="match status" value="1"/>
</dbReference>
<keyword evidence="1 2" id="KW-0413">Isomerase</keyword>